<dbReference type="Pfam" id="PF24722">
    <property type="entry name" value="DUF7674"/>
    <property type="match status" value="1"/>
</dbReference>
<keyword evidence="3" id="KW-1185">Reference proteome</keyword>
<evidence type="ECO:0000313" key="3">
    <source>
        <dbReference type="Proteomes" id="UP000246099"/>
    </source>
</evidence>
<sequence length="109" mass="11948">MLPDAKVSLLIALQIPALKYSMPPTAAVTTAISAFSTYTRQLIRLGQLQEARKCFSMAGVLYRNGSQLLKTAIEGVFVYAVSPFLDAQPVKELLPSSLQQVRSRHLQAI</sequence>
<proteinExistence type="predicted"/>
<feature type="domain" description="DUF7674" evidence="1">
    <location>
        <begin position="29"/>
        <end position="104"/>
    </location>
</feature>
<reference evidence="2 3" key="1">
    <citation type="submission" date="2018-05" db="EMBL/GenBank/DDBJ databases">
        <title>Chitinophaga sp. nov., isolated from rhizosphere soil of Alhagi.</title>
        <authorList>
            <person name="Liu Y."/>
        </authorList>
    </citation>
    <scope>NUCLEOTIDE SEQUENCE [LARGE SCALE GENOMIC DNA]</scope>
    <source>
        <strain evidence="2 3">T22</strain>
    </source>
</reference>
<dbReference type="RefSeq" id="WP_119077610.1">
    <property type="nucleotide sequence ID" value="NZ_CP029600.1"/>
</dbReference>
<name>A0ABN5LQ89_9BACT</name>
<accession>A0ABN5LQ89</accession>
<dbReference type="InterPro" id="IPR056091">
    <property type="entry name" value="DUF7674"/>
</dbReference>
<evidence type="ECO:0000259" key="1">
    <source>
        <dbReference type="Pfam" id="PF24722"/>
    </source>
</evidence>
<dbReference type="Proteomes" id="UP000246099">
    <property type="component" value="Chromosome"/>
</dbReference>
<evidence type="ECO:0000313" key="2">
    <source>
        <dbReference type="EMBL" id="AWO01397.1"/>
    </source>
</evidence>
<protein>
    <recommendedName>
        <fullName evidence="1">DUF7674 domain-containing protein</fullName>
    </recommendedName>
</protein>
<dbReference type="EMBL" id="CP029600">
    <property type="protein sequence ID" value="AWO01397.1"/>
    <property type="molecule type" value="Genomic_DNA"/>
</dbReference>
<organism evidence="2 3">
    <name type="scientific">Chitinophaga alhagiae</name>
    <dbReference type="NCBI Taxonomy" id="2203219"/>
    <lineage>
        <taxon>Bacteria</taxon>
        <taxon>Pseudomonadati</taxon>
        <taxon>Bacteroidota</taxon>
        <taxon>Chitinophagia</taxon>
        <taxon>Chitinophagales</taxon>
        <taxon>Chitinophagaceae</taxon>
        <taxon>Chitinophaga</taxon>
    </lineage>
</organism>
<gene>
    <name evidence="2" type="ORF">DLD77_06675</name>
</gene>